<gene>
    <name evidence="9 11" type="primary">queG</name>
    <name evidence="11" type="ORF">LMG19083_03458</name>
</gene>
<feature type="binding site" evidence="9">
    <location>
        <position position="179"/>
    </location>
    <ligand>
        <name>cob(II)alamin</name>
        <dbReference type="ChEBI" id="CHEBI:16304"/>
    </ligand>
</feature>
<feature type="binding site" evidence="9">
    <location>
        <position position="258"/>
    </location>
    <ligand>
        <name>[4Fe-4S] cluster</name>
        <dbReference type="ChEBI" id="CHEBI:49883"/>
        <label>1</label>
    </ligand>
</feature>
<evidence type="ECO:0000256" key="2">
    <source>
        <dbReference type="ARBA" id="ARBA00022490"/>
    </source>
</evidence>
<feature type="binding site" evidence="9">
    <location>
        <position position="204"/>
    </location>
    <ligand>
        <name>[4Fe-4S] cluster</name>
        <dbReference type="ChEBI" id="CHEBI:49883"/>
        <label>1</label>
    </ligand>
</feature>
<evidence type="ECO:0000256" key="6">
    <source>
        <dbReference type="ARBA" id="ARBA00023002"/>
    </source>
</evidence>
<dbReference type="PROSITE" id="PS51379">
    <property type="entry name" value="4FE4S_FER_2"/>
    <property type="match status" value="1"/>
</dbReference>
<accession>A0ABN9J5X0</accession>
<keyword evidence="6 9" id="KW-0560">Oxidoreductase</keyword>
<keyword evidence="4 9" id="KW-0479">Metal-binding</keyword>
<keyword evidence="12" id="KW-1185">Reference proteome</keyword>
<dbReference type="Pfam" id="PF08331">
    <property type="entry name" value="QueG_DUF1730"/>
    <property type="match status" value="1"/>
</dbReference>
<proteinExistence type="inferred from homology"/>
<reference evidence="11 12" key="1">
    <citation type="submission" date="2023-07" db="EMBL/GenBank/DDBJ databases">
        <authorList>
            <person name="Peeters C."/>
        </authorList>
    </citation>
    <scope>NUCLEOTIDE SEQUENCE [LARGE SCALE GENOMIC DNA]</scope>
    <source>
        <strain evidence="11 12">LMG 19083</strain>
    </source>
</reference>
<sequence>MHALVAQIRSWGAELGFDAVRIADVDLSHAEEGLQTWLAQGFHGDMDYMANHGMLRARPAELVAGTVRAIVARMPYLPHLTGPQTAGSDWRAIEWDRLRRPEDATISLYARGRDYHKVLRQRLQKLAEKIAGAVGPYGFRVFTDSAPVLEVALASNGGLGWRGKHTLLLDRDAGSMFFLGEILVDLPFPVDPPVEAHCGNCTRCIDVCPTQAIVAPYTVDARRCISYLTIEHKGSIPVELRAAMGNRVYGCDDCQLICPWNKFAVPANVHDFDVRNGLDAATLAELFNWTDAEFNQRLEGSPIRRIGHERWLRNIAVAIGNALDAPLPDATRTQLTAALRARADDASELVREHVAWALAQTT</sequence>
<keyword evidence="8 9" id="KW-0411">Iron-sulfur</keyword>
<comment type="caution">
    <text evidence="11">The sequence shown here is derived from an EMBL/GenBank/DDBJ whole genome shotgun (WGS) entry which is preliminary data.</text>
</comment>
<protein>
    <recommendedName>
        <fullName evidence="9">Epoxyqueuosine reductase</fullName>
        <ecNumber evidence="9">1.17.99.6</ecNumber>
    </recommendedName>
    <alternativeName>
        <fullName evidence="9">Queuosine biosynthesis protein QueG</fullName>
    </alternativeName>
</protein>
<comment type="cofactor">
    <cofactor evidence="9">
        <name>cob(II)alamin</name>
        <dbReference type="ChEBI" id="CHEBI:16304"/>
    </cofactor>
</comment>
<feature type="binding site" evidence="9">
    <location>
        <position position="201"/>
    </location>
    <ligand>
        <name>[4Fe-4S] cluster</name>
        <dbReference type="ChEBI" id="CHEBI:49883"/>
        <label>1</label>
    </ligand>
</feature>
<comment type="subunit">
    <text evidence="9">Monomer.</text>
</comment>
<evidence type="ECO:0000256" key="4">
    <source>
        <dbReference type="ARBA" id="ARBA00022723"/>
    </source>
</evidence>
<comment type="catalytic activity">
    <reaction evidence="9">
        <text>epoxyqueuosine(34) in tRNA + AH2 = queuosine(34) in tRNA + A + H2O</text>
        <dbReference type="Rhea" id="RHEA:32159"/>
        <dbReference type="Rhea" id="RHEA-COMP:18571"/>
        <dbReference type="Rhea" id="RHEA-COMP:18582"/>
        <dbReference type="ChEBI" id="CHEBI:13193"/>
        <dbReference type="ChEBI" id="CHEBI:15377"/>
        <dbReference type="ChEBI" id="CHEBI:17499"/>
        <dbReference type="ChEBI" id="CHEBI:194431"/>
        <dbReference type="ChEBI" id="CHEBI:194443"/>
        <dbReference type="EC" id="1.17.99.6"/>
    </reaction>
</comment>
<dbReference type="NCBIfam" id="TIGR00276">
    <property type="entry name" value="tRNA epoxyqueuosine(34) reductase QueG"/>
    <property type="match status" value="1"/>
</dbReference>
<evidence type="ECO:0000256" key="9">
    <source>
        <dbReference type="HAMAP-Rule" id="MF_00916"/>
    </source>
</evidence>
<feature type="active site" description="Proton donor" evidence="9">
    <location>
        <position position="144"/>
    </location>
</feature>
<feature type="binding site" evidence="9">
    <location>
        <position position="208"/>
    </location>
    <ligand>
        <name>[4Fe-4S] cluster</name>
        <dbReference type="ChEBI" id="CHEBI:49883"/>
        <label>2</label>
    </ligand>
</feature>
<feature type="binding site" evidence="9">
    <location>
        <position position="233"/>
    </location>
    <ligand>
        <name>tRNA</name>
        <dbReference type="ChEBI" id="CHEBI:17843"/>
    </ligand>
</feature>
<feature type="binding site" evidence="9">
    <location>
        <position position="198"/>
    </location>
    <ligand>
        <name>[4Fe-4S] cluster</name>
        <dbReference type="ChEBI" id="CHEBI:49883"/>
        <label>1</label>
    </ligand>
</feature>
<dbReference type="EMBL" id="CATZBU010000009">
    <property type="protein sequence ID" value="CAJ0800555.1"/>
    <property type="molecule type" value="Genomic_DNA"/>
</dbReference>
<dbReference type="Proteomes" id="UP001189813">
    <property type="component" value="Unassembled WGS sequence"/>
</dbReference>
<dbReference type="HAMAP" id="MF_00916">
    <property type="entry name" value="QueG"/>
    <property type="match status" value="1"/>
</dbReference>
<dbReference type="InterPro" id="IPR017900">
    <property type="entry name" value="4Fe4S_Fe_S_CS"/>
</dbReference>
<dbReference type="SUPFAM" id="SSF54862">
    <property type="entry name" value="4Fe-4S ferredoxins"/>
    <property type="match status" value="1"/>
</dbReference>
<keyword evidence="9" id="KW-0846">Cobalamin</keyword>
<keyword evidence="3 9" id="KW-0819">tRNA processing</keyword>
<comment type="caution">
    <text evidence="9">Lacks conserved residue(s) required for the propagation of feature annotation.</text>
</comment>
<dbReference type="Gene3D" id="3.30.70.20">
    <property type="match status" value="1"/>
</dbReference>
<keyword evidence="7 9" id="KW-0408">Iron</keyword>
<feature type="binding site" evidence="9">
    <location>
        <position position="168"/>
    </location>
    <ligand>
        <name>cob(II)alamin</name>
        <dbReference type="ChEBI" id="CHEBI:16304"/>
    </ligand>
</feature>
<evidence type="ECO:0000256" key="7">
    <source>
        <dbReference type="ARBA" id="ARBA00023004"/>
    </source>
</evidence>
<feature type="binding site" evidence="9">
    <location>
        <begin position="251"/>
        <end position="252"/>
    </location>
    <ligand>
        <name>cob(II)alamin</name>
        <dbReference type="ChEBI" id="CHEBI:16304"/>
    </ligand>
</feature>
<organism evidence="11 12">
    <name type="scientific">Ralstonia psammae</name>
    <dbReference type="NCBI Taxonomy" id="3058598"/>
    <lineage>
        <taxon>Bacteria</taxon>
        <taxon>Pseudomonadati</taxon>
        <taxon>Pseudomonadota</taxon>
        <taxon>Betaproteobacteria</taxon>
        <taxon>Burkholderiales</taxon>
        <taxon>Burkholderiaceae</taxon>
        <taxon>Ralstonia</taxon>
    </lineage>
</organism>
<keyword evidence="9" id="KW-0170">Cobalt</keyword>
<evidence type="ECO:0000259" key="10">
    <source>
        <dbReference type="PROSITE" id="PS51379"/>
    </source>
</evidence>
<feature type="binding site" evidence="9">
    <location>
        <position position="224"/>
    </location>
    <ligand>
        <name>[4Fe-4S] cluster</name>
        <dbReference type="ChEBI" id="CHEBI:49883"/>
        <label>2</label>
    </ligand>
</feature>
<feature type="domain" description="4Fe-4S ferredoxin-type" evidence="10">
    <location>
        <begin position="186"/>
        <end position="218"/>
    </location>
</feature>
<dbReference type="EC" id="1.17.99.6" evidence="9"/>
<comment type="cofactor">
    <cofactor evidence="9">
        <name>[4Fe-4S] cluster</name>
        <dbReference type="ChEBI" id="CHEBI:49883"/>
    </cofactor>
    <text evidence="9">Binds 2 [4Fe-4S] clusters per monomer.</text>
</comment>
<evidence type="ECO:0000313" key="11">
    <source>
        <dbReference type="EMBL" id="CAJ0800555.1"/>
    </source>
</evidence>
<feature type="binding site" evidence="9">
    <location>
        <position position="226"/>
    </location>
    <ligand>
        <name>cob(II)alamin</name>
        <dbReference type="ChEBI" id="CHEBI:16304"/>
    </ligand>
</feature>
<feature type="binding site" evidence="9">
    <location>
        <position position="251"/>
    </location>
    <ligand>
        <name>[4Fe-4S] cluster</name>
        <dbReference type="ChEBI" id="CHEBI:49883"/>
        <label>2</label>
    </ligand>
</feature>
<keyword evidence="1 9" id="KW-0004">4Fe-4S</keyword>
<dbReference type="PROSITE" id="PS00198">
    <property type="entry name" value="4FE4S_FER_1"/>
    <property type="match status" value="1"/>
</dbReference>
<dbReference type="PANTHER" id="PTHR30002:SF4">
    <property type="entry name" value="EPOXYQUEUOSINE REDUCTASE"/>
    <property type="match status" value="1"/>
</dbReference>
<dbReference type="InterPro" id="IPR004453">
    <property type="entry name" value="QueG"/>
</dbReference>
<evidence type="ECO:0000313" key="12">
    <source>
        <dbReference type="Proteomes" id="UP001189813"/>
    </source>
</evidence>
<feature type="binding site" evidence="9">
    <location>
        <position position="56"/>
    </location>
    <ligand>
        <name>cob(II)alamin</name>
        <dbReference type="ChEBI" id="CHEBI:16304"/>
    </ligand>
</feature>
<comment type="function">
    <text evidence="9">Catalyzes the conversion of epoxyqueuosine (oQ) to queuosine (Q), which is a hypermodified base found in the wobble positions of tRNA(Asp), tRNA(Asn), tRNA(His) and tRNA(Tyr).</text>
</comment>
<comment type="similarity">
    <text evidence="9">Belongs to the QueG family.</text>
</comment>
<dbReference type="Pfam" id="PF13484">
    <property type="entry name" value="Fer4_16"/>
    <property type="match status" value="1"/>
</dbReference>
<comment type="subcellular location">
    <subcellularLocation>
        <location evidence="9">Cytoplasm</location>
    </subcellularLocation>
</comment>
<dbReference type="InterPro" id="IPR017896">
    <property type="entry name" value="4Fe4S_Fe-S-bd"/>
</dbReference>
<keyword evidence="2 9" id="KW-0963">Cytoplasm</keyword>
<evidence type="ECO:0000256" key="5">
    <source>
        <dbReference type="ARBA" id="ARBA00022785"/>
    </source>
</evidence>
<dbReference type="PANTHER" id="PTHR30002">
    <property type="entry name" value="EPOXYQUEUOSINE REDUCTASE"/>
    <property type="match status" value="1"/>
</dbReference>
<evidence type="ECO:0000256" key="3">
    <source>
        <dbReference type="ARBA" id="ARBA00022694"/>
    </source>
</evidence>
<keyword evidence="5 9" id="KW-0671">Queuosine biosynthesis</keyword>
<feature type="binding site" evidence="9">
    <location>
        <position position="144"/>
    </location>
    <ligand>
        <name>cob(II)alamin</name>
        <dbReference type="ChEBI" id="CHEBI:16304"/>
    </ligand>
</feature>
<dbReference type="InterPro" id="IPR013542">
    <property type="entry name" value="QueG_DUF1730"/>
</dbReference>
<comment type="pathway">
    <text evidence="9">tRNA modification; tRNA-queuosine biosynthesis.</text>
</comment>
<evidence type="ECO:0000256" key="1">
    <source>
        <dbReference type="ARBA" id="ARBA00022485"/>
    </source>
</evidence>
<evidence type="ECO:0000256" key="8">
    <source>
        <dbReference type="ARBA" id="ARBA00023014"/>
    </source>
</evidence>
<name>A0ABN9J5X0_9RALS</name>
<feature type="binding site" evidence="9">
    <location>
        <position position="254"/>
    </location>
    <ligand>
        <name>[4Fe-4S] cluster</name>
        <dbReference type="ChEBI" id="CHEBI:49883"/>
        <label>2</label>
    </ligand>
</feature>
<dbReference type="GO" id="GO:0052693">
    <property type="term" value="F:epoxyqueuosine reductase activity"/>
    <property type="evidence" value="ECO:0007669"/>
    <property type="project" value="UniProtKB-EC"/>
</dbReference>